<dbReference type="Gene3D" id="3.30.565.10">
    <property type="entry name" value="Histidine kinase-like ATPase, C-terminal domain"/>
    <property type="match status" value="1"/>
</dbReference>
<keyword evidence="2" id="KW-0723">Serine/threonine-protein kinase</keyword>
<dbReference type="AlphaFoldDB" id="B8I5W7"/>
<protein>
    <submittedName>
        <fullName evidence="2">Putative anti-sigma regulatory factor, serine/threonine protein kinase</fullName>
    </submittedName>
</protein>
<dbReference type="RefSeq" id="WP_012634847.1">
    <property type="nucleotide sequence ID" value="NC_011898.1"/>
</dbReference>
<dbReference type="InterPro" id="IPR036890">
    <property type="entry name" value="HATPase_C_sf"/>
</dbReference>
<feature type="domain" description="Histidine kinase/HSP90-like ATPase" evidence="1">
    <location>
        <begin position="13"/>
        <end position="123"/>
    </location>
</feature>
<organism evidence="2 3">
    <name type="scientific">Ruminiclostridium cellulolyticum (strain ATCC 35319 / DSM 5812 / JCM 6584 / H10)</name>
    <name type="common">Clostridium cellulolyticum</name>
    <dbReference type="NCBI Taxonomy" id="394503"/>
    <lineage>
        <taxon>Bacteria</taxon>
        <taxon>Bacillati</taxon>
        <taxon>Bacillota</taxon>
        <taxon>Clostridia</taxon>
        <taxon>Eubacteriales</taxon>
        <taxon>Oscillospiraceae</taxon>
        <taxon>Ruminiclostridium</taxon>
    </lineage>
</organism>
<dbReference type="OrthoDB" id="9798941at2"/>
<dbReference type="STRING" id="394503.Ccel_0399"/>
<keyword evidence="3" id="KW-1185">Reference proteome</keyword>
<reference evidence="2 3" key="1">
    <citation type="submission" date="2009-01" db="EMBL/GenBank/DDBJ databases">
        <title>Complete sequence of Clostridium cellulolyticum H10.</title>
        <authorList>
            <consortium name="US DOE Joint Genome Institute"/>
            <person name="Lucas S."/>
            <person name="Copeland A."/>
            <person name="Lapidus A."/>
            <person name="Glavina del Rio T."/>
            <person name="Dalin E."/>
            <person name="Tice H."/>
            <person name="Bruce D."/>
            <person name="Goodwin L."/>
            <person name="Pitluck S."/>
            <person name="Chertkov O."/>
            <person name="Saunders E."/>
            <person name="Brettin T."/>
            <person name="Detter J.C."/>
            <person name="Han C."/>
            <person name="Larimer F."/>
            <person name="Land M."/>
            <person name="Hauser L."/>
            <person name="Kyrpides N."/>
            <person name="Ivanova N."/>
            <person name="Zhou J."/>
            <person name="Richardson P."/>
        </authorList>
    </citation>
    <scope>NUCLEOTIDE SEQUENCE [LARGE SCALE GENOMIC DNA]</scope>
    <source>
        <strain evidence="3">ATCC 35319 / DSM 5812 / JCM 6584 / H10</strain>
    </source>
</reference>
<gene>
    <name evidence="2" type="ordered locus">Ccel_0399</name>
</gene>
<dbReference type="Proteomes" id="UP000001349">
    <property type="component" value="Chromosome"/>
</dbReference>
<evidence type="ECO:0000259" key="1">
    <source>
        <dbReference type="Pfam" id="PF13581"/>
    </source>
</evidence>
<dbReference type="EMBL" id="CP001348">
    <property type="protein sequence ID" value="ACL74784.1"/>
    <property type="molecule type" value="Genomic_DNA"/>
</dbReference>
<dbReference type="Pfam" id="PF13581">
    <property type="entry name" value="HATPase_c_2"/>
    <property type="match status" value="1"/>
</dbReference>
<evidence type="ECO:0000313" key="2">
    <source>
        <dbReference type="EMBL" id="ACL74784.1"/>
    </source>
</evidence>
<sequence length="128" mass="14336">MESIINDNVTLILPAKSEYVSTARLTASSVATRVGFNIDEVEDIKVSVSEVCNIILSRTDKKISQYRISFDIIANNLKITFMAENSTLDCFEESIENEYGLYIMKALMDSVELCNDDHSIVMTKKIGV</sequence>
<dbReference type="GO" id="GO:0004674">
    <property type="term" value="F:protein serine/threonine kinase activity"/>
    <property type="evidence" value="ECO:0007669"/>
    <property type="project" value="UniProtKB-KW"/>
</dbReference>
<dbReference type="KEGG" id="cce:Ccel_0399"/>
<dbReference type="eggNOG" id="COG2172">
    <property type="taxonomic scope" value="Bacteria"/>
</dbReference>
<dbReference type="HOGENOM" id="CLU_090336_11_1_9"/>
<evidence type="ECO:0000313" key="3">
    <source>
        <dbReference type="Proteomes" id="UP000001349"/>
    </source>
</evidence>
<keyword evidence="2" id="KW-0808">Transferase</keyword>
<keyword evidence="2" id="KW-0418">Kinase</keyword>
<dbReference type="InterPro" id="IPR003594">
    <property type="entry name" value="HATPase_dom"/>
</dbReference>
<name>B8I5W7_RUMCH</name>
<proteinExistence type="predicted"/>
<accession>B8I5W7</accession>